<name>A0A1I0WMN0_SELRU</name>
<dbReference type="GO" id="GO:0005886">
    <property type="term" value="C:plasma membrane"/>
    <property type="evidence" value="ECO:0007669"/>
    <property type="project" value="TreeGrafter"/>
</dbReference>
<evidence type="ECO:0000256" key="1">
    <source>
        <dbReference type="SAM" id="Phobius"/>
    </source>
</evidence>
<accession>A0A1I0WMN0</accession>
<organism evidence="2 3">
    <name type="scientific">Selenomonas ruminantium</name>
    <dbReference type="NCBI Taxonomy" id="971"/>
    <lineage>
        <taxon>Bacteria</taxon>
        <taxon>Bacillati</taxon>
        <taxon>Bacillota</taxon>
        <taxon>Negativicutes</taxon>
        <taxon>Selenomonadales</taxon>
        <taxon>Selenomonadaceae</taxon>
        <taxon>Selenomonas</taxon>
    </lineage>
</organism>
<evidence type="ECO:0000313" key="2">
    <source>
        <dbReference type="EMBL" id="SFA89253.1"/>
    </source>
</evidence>
<dbReference type="Pfam" id="PF04286">
    <property type="entry name" value="DUF445"/>
    <property type="match status" value="1"/>
</dbReference>
<proteinExistence type="predicted"/>
<reference evidence="2 3" key="1">
    <citation type="submission" date="2016-10" db="EMBL/GenBank/DDBJ databases">
        <authorList>
            <person name="de Groot N.N."/>
        </authorList>
    </citation>
    <scope>NUCLEOTIDE SEQUENCE [LARGE SCALE GENOMIC DNA]</scope>
    <source>
        <strain evidence="2 3">L14</strain>
    </source>
</reference>
<protein>
    <submittedName>
        <fullName evidence="2">Uncharacterized membrane-anchored protein YjiN, DUF445 family</fullName>
    </submittedName>
</protein>
<gene>
    <name evidence="2" type="ORF">SAMN05216587_10378</name>
</gene>
<dbReference type="InterPro" id="IPR007383">
    <property type="entry name" value="DUF445"/>
</dbReference>
<dbReference type="AlphaFoldDB" id="A0A1I0WMN0"/>
<dbReference type="EMBL" id="FOJX01000003">
    <property type="protein sequence ID" value="SFA89253.1"/>
    <property type="molecule type" value="Genomic_DNA"/>
</dbReference>
<dbReference type="Proteomes" id="UP000183843">
    <property type="component" value="Unassembled WGS sequence"/>
</dbReference>
<keyword evidence="1" id="KW-0812">Transmembrane</keyword>
<dbReference type="RefSeq" id="WP_074813952.1">
    <property type="nucleotide sequence ID" value="NZ_FOJX01000003.1"/>
</dbReference>
<dbReference type="PANTHER" id="PTHR38442">
    <property type="entry name" value="INNER MEMBRANE PROTEIN-RELATED"/>
    <property type="match status" value="1"/>
</dbReference>
<feature type="transmembrane region" description="Helical" evidence="1">
    <location>
        <begin position="385"/>
        <end position="404"/>
    </location>
</feature>
<keyword evidence="1" id="KW-1133">Transmembrane helix</keyword>
<sequence>MQKKNKANLALGLSAAGFLGTFALPESFVAGMVHHGFLAATIGGLADWFAVTAIFRKPLGIAYRTDILRRNRSRIMEALVVYASEDLLSTENIMSVLEKQNTAQLLAEYFIHRGGRERVHQVVRGVLLKAVNDLDSCRIAEELAPAIHQGLSSFAFEDILPEILHLLTKKEHTEQLVNSLAAISGQVIDSPALRQALLAHIRALRESYEKDSAGRAFVLASMGLTDEKILTMLVTRVKARLAQLQQHGVTAGSDLHTGLVTMLYSLSQDERLRDLLRDKKEKLLEQVDLTSMIARWLEENIKGENPFWLPHVQAYVDGIIDKFIGSAQWQAKFDRSVKDFLRDELTKHHGLIPGIIRERLDEFSDDELVTFVEDKVQDDLQMIRINGSVVGALVGMGLYVLITLTERMWGL</sequence>
<keyword evidence="1" id="KW-0472">Membrane</keyword>
<dbReference type="PANTHER" id="PTHR38442:SF1">
    <property type="entry name" value="INNER MEMBRANE PROTEIN"/>
    <property type="match status" value="1"/>
</dbReference>
<evidence type="ECO:0000313" key="3">
    <source>
        <dbReference type="Proteomes" id="UP000183843"/>
    </source>
</evidence>
<feature type="transmembrane region" description="Helical" evidence="1">
    <location>
        <begin position="33"/>
        <end position="55"/>
    </location>
</feature>